<protein>
    <recommendedName>
        <fullName evidence="5">Secreted protein</fullName>
    </recommendedName>
</protein>
<evidence type="ECO:0000313" key="4">
    <source>
        <dbReference type="Proteomes" id="UP000027222"/>
    </source>
</evidence>
<dbReference type="HOGENOM" id="CLU_1906886_0_0_1"/>
<feature type="chain" id="PRO_5001645742" description="Secreted protein" evidence="2">
    <location>
        <begin position="22"/>
        <end position="133"/>
    </location>
</feature>
<dbReference type="Proteomes" id="UP000027222">
    <property type="component" value="Unassembled WGS sequence"/>
</dbReference>
<evidence type="ECO:0008006" key="5">
    <source>
        <dbReference type="Google" id="ProtNLM"/>
    </source>
</evidence>
<proteinExistence type="predicted"/>
<evidence type="ECO:0000313" key="3">
    <source>
        <dbReference type="EMBL" id="KDR70321.1"/>
    </source>
</evidence>
<keyword evidence="4" id="KW-1185">Reference proteome</keyword>
<gene>
    <name evidence="3" type="ORF">GALMADRAFT_883232</name>
</gene>
<sequence>MTITITVFLALVAQVPVGIKAVPLNLPSFLLAGPASFPPSGLYCCASTTPPVHYNMAFDPLKPRFNVERLLQPDPLHSDDSSDSPSSPVSQALPAMLESAAPASLLFGPTRRLLISDVASPAQMRAGQGSMIR</sequence>
<dbReference type="EMBL" id="KL142397">
    <property type="protein sequence ID" value="KDR70321.1"/>
    <property type="molecule type" value="Genomic_DNA"/>
</dbReference>
<organism evidence="3 4">
    <name type="scientific">Galerina marginata (strain CBS 339.88)</name>
    <dbReference type="NCBI Taxonomy" id="685588"/>
    <lineage>
        <taxon>Eukaryota</taxon>
        <taxon>Fungi</taxon>
        <taxon>Dikarya</taxon>
        <taxon>Basidiomycota</taxon>
        <taxon>Agaricomycotina</taxon>
        <taxon>Agaricomycetes</taxon>
        <taxon>Agaricomycetidae</taxon>
        <taxon>Agaricales</taxon>
        <taxon>Agaricineae</taxon>
        <taxon>Strophariaceae</taxon>
        <taxon>Galerina</taxon>
    </lineage>
</organism>
<feature type="signal peptide" evidence="2">
    <location>
        <begin position="1"/>
        <end position="21"/>
    </location>
</feature>
<reference evidence="4" key="1">
    <citation type="journal article" date="2014" name="Proc. Natl. Acad. Sci. U.S.A.">
        <title>Extensive sampling of basidiomycete genomes demonstrates inadequacy of the white-rot/brown-rot paradigm for wood decay fungi.</title>
        <authorList>
            <person name="Riley R."/>
            <person name="Salamov A.A."/>
            <person name="Brown D.W."/>
            <person name="Nagy L.G."/>
            <person name="Floudas D."/>
            <person name="Held B.W."/>
            <person name="Levasseur A."/>
            <person name="Lombard V."/>
            <person name="Morin E."/>
            <person name="Otillar R."/>
            <person name="Lindquist E.A."/>
            <person name="Sun H."/>
            <person name="LaButti K.M."/>
            <person name="Schmutz J."/>
            <person name="Jabbour D."/>
            <person name="Luo H."/>
            <person name="Baker S.E."/>
            <person name="Pisabarro A.G."/>
            <person name="Walton J.D."/>
            <person name="Blanchette R.A."/>
            <person name="Henrissat B."/>
            <person name="Martin F."/>
            <person name="Cullen D."/>
            <person name="Hibbett D.S."/>
            <person name="Grigoriev I.V."/>
        </authorList>
    </citation>
    <scope>NUCLEOTIDE SEQUENCE [LARGE SCALE GENOMIC DNA]</scope>
    <source>
        <strain evidence="4">CBS 339.88</strain>
    </source>
</reference>
<accession>A0A067SHE2</accession>
<evidence type="ECO:0000256" key="1">
    <source>
        <dbReference type="SAM" id="MobiDB-lite"/>
    </source>
</evidence>
<dbReference type="AlphaFoldDB" id="A0A067SHE2"/>
<keyword evidence="2" id="KW-0732">Signal</keyword>
<evidence type="ECO:0000256" key="2">
    <source>
        <dbReference type="SAM" id="SignalP"/>
    </source>
</evidence>
<feature type="region of interest" description="Disordered" evidence="1">
    <location>
        <begin position="72"/>
        <end position="93"/>
    </location>
</feature>
<name>A0A067SHE2_GALM3</name>